<proteinExistence type="predicted"/>
<evidence type="ECO:0000313" key="2">
    <source>
        <dbReference type="Proteomes" id="UP000267208"/>
    </source>
</evidence>
<dbReference type="Proteomes" id="UP000267208">
    <property type="component" value="Chromosome"/>
</dbReference>
<dbReference type="EMBL" id="CP031933">
    <property type="protein sequence ID" value="AYE38423.1"/>
    <property type="molecule type" value="Genomic_DNA"/>
</dbReference>
<evidence type="ECO:0000313" key="1">
    <source>
        <dbReference type="EMBL" id="AYE38423.1"/>
    </source>
</evidence>
<name>A0A386PUP9_9LACO</name>
<dbReference type="RefSeq" id="WP_120142672.1">
    <property type="nucleotide sequence ID" value="NZ_CP031933.2"/>
</dbReference>
<dbReference type="GO" id="GO:0000287">
    <property type="term" value="F:magnesium ion binding"/>
    <property type="evidence" value="ECO:0007669"/>
    <property type="project" value="InterPro"/>
</dbReference>
<dbReference type="InterPro" id="IPR036614">
    <property type="entry name" value="RusA-like_sf"/>
</dbReference>
<dbReference type="OrthoDB" id="5114842at2"/>
<dbReference type="InterPro" id="IPR008822">
    <property type="entry name" value="Endonuclease_RusA-like"/>
</dbReference>
<reference evidence="2" key="1">
    <citation type="submission" date="2018-08" db="EMBL/GenBank/DDBJ databases">
        <title>Genome of Lactobacillus sp. HBUAS52074.</title>
        <authorList>
            <person name="Guo Z."/>
            <person name="Zhang Z.D."/>
        </authorList>
    </citation>
    <scope>NUCLEOTIDE SEQUENCE [LARGE SCALE GENOMIC DNA]</scope>
    <source>
        <strain evidence="2">HBUAS52074</strain>
    </source>
</reference>
<dbReference type="SUPFAM" id="SSF103084">
    <property type="entry name" value="Holliday junction resolvase RusA"/>
    <property type="match status" value="1"/>
</dbReference>
<dbReference type="GO" id="GO:0006281">
    <property type="term" value="P:DNA repair"/>
    <property type="evidence" value="ECO:0007669"/>
    <property type="project" value="InterPro"/>
</dbReference>
<dbReference type="Gene3D" id="3.30.1330.70">
    <property type="entry name" value="Holliday junction resolvase RusA"/>
    <property type="match status" value="1"/>
</dbReference>
<dbReference type="GO" id="GO:0006310">
    <property type="term" value="P:DNA recombination"/>
    <property type="evidence" value="ECO:0007669"/>
    <property type="project" value="InterPro"/>
</dbReference>
<dbReference type="AlphaFoldDB" id="A0A386PUP9"/>
<keyword evidence="2" id="KW-1185">Reference proteome</keyword>
<dbReference type="Pfam" id="PF05866">
    <property type="entry name" value="RusA"/>
    <property type="match status" value="1"/>
</dbReference>
<gene>
    <name evidence="1" type="ORF">D1B17_07140</name>
</gene>
<accession>A0A386PUP9</accession>
<sequence length="144" mass="17089">MSKELIMTVDDEPVAAARPRVTRWGTYTPPKYKAFKSKVELQYRMQHHNKQIFERGLPLVAHYHFYRSIQKGLSKKEHDRRARHEVRPTVKPDLDNYIKAIQDGLQACWFDDGQVTDYHVSKDYDEHPRVEVKICEANKDEKHI</sequence>
<protein>
    <submittedName>
        <fullName evidence="1">RusA family crossover junction endodeoxyribonuclease</fullName>
    </submittedName>
</protein>
<dbReference type="KEGG" id="lzh:D1B17_07140"/>
<organism evidence="1 2">
    <name type="scientific">Companilactobacillus zhachilii</name>
    <dbReference type="NCBI Taxonomy" id="2304606"/>
    <lineage>
        <taxon>Bacteria</taxon>
        <taxon>Bacillati</taxon>
        <taxon>Bacillota</taxon>
        <taxon>Bacilli</taxon>
        <taxon>Lactobacillales</taxon>
        <taxon>Lactobacillaceae</taxon>
        <taxon>Companilactobacillus</taxon>
    </lineage>
</organism>